<dbReference type="PANTHER" id="PTHR11886">
    <property type="entry name" value="DYNEIN LIGHT CHAIN"/>
    <property type="match status" value="1"/>
</dbReference>
<dbReference type="GO" id="GO:0007017">
    <property type="term" value="P:microtubule-based process"/>
    <property type="evidence" value="ECO:0007669"/>
    <property type="project" value="InterPro"/>
</dbReference>
<dbReference type="SMART" id="SM01375">
    <property type="entry name" value="Dynein_light"/>
    <property type="match status" value="1"/>
</dbReference>
<dbReference type="SUPFAM" id="SSF54648">
    <property type="entry name" value="DLC"/>
    <property type="match status" value="1"/>
</dbReference>
<dbReference type="Gene3D" id="3.30.740.10">
    <property type="entry name" value="Protein Inhibitor Of Neuronal Nitric Oxide Synthase"/>
    <property type="match status" value="1"/>
</dbReference>
<feature type="compositionally biased region" description="Basic and acidic residues" evidence="2">
    <location>
        <begin position="27"/>
        <end position="41"/>
    </location>
</feature>
<evidence type="ECO:0000313" key="3">
    <source>
        <dbReference type="EMBL" id="MQL91731.1"/>
    </source>
</evidence>
<keyword evidence="1" id="KW-0505">Motor protein</keyword>
<keyword evidence="4" id="KW-1185">Reference proteome</keyword>
<protein>
    <recommendedName>
        <fullName evidence="1">Dynein light chain</fullName>
    </recommendedName>
</protein>
<dbReference type="Pfam" id="PF01221">
    <property type="entry name" value="Dynein_light"/>
    <property type="match status" value="1"/>
</dbReference>
<dbReference type="OrthoDB" id="10033309at2759"/>
<dbReference type="AlphaFoldDB" id="A0A843V646"/>
<dbReference type="GO" id="GO:0045505">
    <property type="term" value="F:dynein intermediate chain binding"/>
    <property type="evidence" value="ECO:0007669"/>
    <property type="project" value="TreeGrafter"/>
</dbReference>
<feature type="region of interest" description="Disordered" evidence="2">
    <location>
        <begin position="1"/>
        <end position="82"/>
    </location>
</feature>
<dbReference type="GO" id="GO:0005868">
    <property type="term" value="C:cytoplasmic dynein complex"/>
    <property type="evidence" value="ECO:0007669"/>
    <property type="project" value="TreeGrafter"/>
</dbReference>
<dbReference type="InterPro" id="IPR037177">
    <property type="entry name" value="DLC_sf"/>
</dbReference>
<name>A0A843V646_COLES</name>
<comment type="similarity">
    <text evidence="1">Belongs to the dynein light chain family.</text>
</comment>
<keyword evidence="1" id="KW-0206">Cytoskeleton</keyword>
<keyword evidence="1" id="KW-0963">Cytoplasm</keyword>
<dbReference type="GO" id="GO:0005874">
    <property type="term" value="C:microtubule"/>
    <property type="evidence" value="ECO:0007669"/>
    <property type="project" value="UniProtKB-KW"/>
</dbReference>
<comment type="subcellular location">
    <subcellularLocation>
        <location evidence="1">Cytoplasm</location>
        <location evidence="1">Cytoskeleton</location>
    </subcellularLocation>
</comment>
<dbReference type="CDD" id="cd21450">
    <property type="entry name" value="DLC-like_DYNLL1-like"/>
    <property type="match status" value="1"/>
</dbReference>
<feature type="compositionally biased region" description="Pro residues" evidence="2">
    <location>
        <begin position="54"/>
        <end position="65"/>
    </location>
</feature>
<dbReference type="PANTHER" id="PTHR11886:SF78">
    <property type="entry name" value="DYNEIN LIGHT CHAIN"/>
    <property type="match status" value="1"/>
</dbReference>
<sequence>MAQREDNLPFPTGSRRQRRSRQNSWDGRLRGCDIFDGRHDGQTTCNDEDTPEHQPTPPLFFPLDPPGSSAAPPNSADSRHRLRRAAGWESGRSLSHVRRRKASPLKALVFWFLDSCIEFDEVYGPGWQCVVGYNFGCFFTHTKGTFIYFCLETLHFLIFKGVAA</sequence>
<organism evidence="3 4">
    <name type="scientific">Colocasia esculenta</name>
    <name type="common">Wild taro</name>
    <name type="synonym">Arum esculentum</name>
    <dbReference type="NCBI Taxonomy" id="4460"/>
    <lineage>
        <taxon>Eukaryota</taxon>
        <taxon>Viridiplantae</taxon>
        <taxon>Streptophyta</taxon>
        <taxon>Embryophyta</taxon>
        <taxon>Tracheophyta</taxon>
        <taxon>Spermatophyta</taxon>
        <taxon>Magnoliopsida</taxon>
        <taxon>Liliopsida</taxon>
        <taxon>Araceae</taxon>
        <taxon>Aroideae</taxon>
        <taxon>Colocasieae</taxon>
        <taxon>Colocasia</taxon>
    </lineage>
</organism>
<feature type="compositionally biased region" description="Low complexity" evidence="2">
    <location>
        <begin position="66"/>
        <end position="76"/>
    </location>
</feature>
<evidence type="ECO:0000256" key="2">
    <source>
        <dbReference type="SAM" id="MobiDB-lite"/>
    </source>
</evidence>
<keyword evidence="1" id="KW-0243">Dynein</keyword>
<evidence type="ECO:0000313" key="4">
    <source>
        <dbReference type="Proteomes" id="UP000652761"/>
    </source>
</evidence>
<comment type="caution">
    <text evidence="3">The sequence shown here is derived from an EMBL/GenBank/DDBJ whole genome shotgun (WGS) entry which is preliminary data.</text>
</comment>
<dbReference type="Proteomes" id="UP000652761">
    <property type="component" value="Unassembled WGS sequence"/>
</dbReference>
<keyword evidence="1" id="KW-0493">Microtubule</keyword>
<reference evidence="3" key="1">
    <citation type="submission" date="2017-07" db="EMBL/GenBank/DDBJ databases">
        <title>Taro Niue Genome Assembly and Annotation.</title>
        <authorList>
            <person name="Atibalentja N."/>
            <person name="Keating K."/>
            <person name="Fields C.J."/>
        </authorList>
    </citation>
    <scope>NUCLEOTIDE SEQUENCE</scope>
    <source>
        <strain evidence="3">Niue_2</strain>
        <tissue evidence="3">Leaf</tissue>
    </source>
</reference>
<proteinExistence type="inferred from homology"/>
<dbReference type="InterPro" id="IPR001372">
    <property type="entry name" value="Dynein_light_chain_typ-1/2"/>
</dbReference>
<accession>A0A843V646</accession>
<evidence type="ECO:0000256" key="1">
    <source>
        <dbReference type="RuleBase" id="RU365010"/>
    </source>
</evidence>
<dbReference type="EMBL" id="NMUH01001374">
    <property type="protein sequence ID" value="MQL91731.1"/>
    <property type="molecule type" value="Genomic_DNA"/>
</dbReference>
<gene>
    <name evidence="3" type="ORF">Taro_024348</name>
</gene>